<reference evidence="2 3" key="1">
    <citation type="submission" date="2020-01" db="EMBL/GenBank/DDBJ databases">
        <title>Draft genome sequence of Cand. Neptunochlamydia vexilliferae K9.</title>
        <authorList>
            <person name="Schulz F."/>
            <person name="Koestlbacher S."/>
            <person name="Wascher F."/>
            <person name="Pizzetti I."/>
            <person name="Horn M."/>
        </authorList>
    </citation>
    <scope>NUCLEOTIDE SEQUENCE [LARGE SCALE GENOMIC DNA]</scope>
    <source>
        <strain evidence="2 3">K9</strain>
    </source>
</reference>
<dbReference type="PANTHER" id="PTHR34297">
    <property type="entry name" value="HYPOTHETICAL CYTOSOLIC PROTEIN-RELATED"/>
    <property type="match status" value="1"/>
</dbReference>
<organism evidence="2 3">
    <name type="scientific">Candidatus Neptunichlamydia vexilliferae</name>
    <dbReference type="NCBI Taxonomy" id="1651774"/>
    <lineage>
        <taxon>Bacteria</taxon>
        <taxon>Pseudomonadati</taxon>
        <taxon>Chlamydiota</taxon>
        <taxon>Chlamydiia</taxon>
        <taxon>Parachlamydiales</taxon>
        <taxon>Simkaniaceae</taxon>
        <taxon>Candidatus Neptunichlamydia</taxon>
    </lineage>
</organism>
<sequence>MHDQFKELDTKELKFADTVFARDIESRVFQSIVIKCLAEVEGVALLEGTLLDNLLGREGNERIKGIHVEQDSKNHSVSIKVEVNIAHGISIPEKAKEIQSKIAEEVCNLTGLHVACVHVVFKALISDEPIEDIMEEELEKEEEEFSPENL</sequence>
<dbReference type="InterPro" id="IPR005531">
    <property type="entry name" value="Asp23"/>
</dbReference>
<keyword evidence="3" id="KW-1185">Reference proteome</keyword>
<dbReference type="RefSeq" id="WP_194846833.1">
    <property type="nucleotide sequence ID" value="NZ_JAAEJV010000001.1"/>
</dbReference>
<protein>
    <recommendedName>
        <fullName evidence="4">Asp23/Gls24 family envelope stress response protein</fullName>
    </recommendedName>
</protein>
<accession>A0ABS0AWP3</accession>
<dbReference type="PANTHER" id="PTHR34297:SF1">
    <property type="entry name" value="ASP23_GLS24 FAMILY ENVELOPE STRESS RESPONSE PROTEIN"/>
    <property type="match status" value="1"/>
</dbReference>
<name>A0ABS0AWP3_9BACT</name>
<evidence type="ECO:0000256" key="1">
    <source>
        <dbReference type="ARBA" id="ARBA00005721"/>
    </source>
</evidence>
<proteinExistence type="inferred from homology"/>
<comment type="similarity">
    <text evidence="1">Belongs to the asp23 family.</text>
</comment>
<dbReference type="EMBL" id="JAAEJV010000001">
    <property type="protein sequence ID" value="MBF5058561.1"/>
    <property type="molecule type" value="Genomic_DNA"/>
</dbReference>
<dbReference type="Proteomes" id="UP001194714">
    <property type="component" value="Unassembled WGS sequence"/>
</dbReference>
<evidence type="ECO:0000313" key="3">
    <source>
        <dbReference type="Proteomes" id="UP001194714"/>
    </source>
</evidence>
<dbReference type="Pfam" id="PF03780">
    <property type="entry name" value="Asp23"/>
    <property type="match status" value="1"/>
</dbReference>
<evidence type="ECO:0000313" key="2">
    <source>
        <dbReference type="EMBL" id="MBF5058561.1"/>
    </source>
</evidence>
<evidence type="ECO:0008006" key="4">
    <source>
        <dbReference type="Google" id="ProtNLM"/>
    </source>
</evidence>
<comment type="caution">
    <text evidence="2">The sequence shown here is derived from an EMBL/GenBank/DDBJ whole genome shotgun (WGS) entry which is preliminary data.</text>
</comment>
<gene>
    <name evidence="2" type="ORF">NEPTK9_000057</name>
</gene>